<evidence type="ECO:0000313" key="1">
    <source>
        <dbReference type="EMBL" id="PLP97059.1"/>
    </source>
</evidence>
<dbReference type="EMBL" id="PJRP01000020">
    <property type="protein sequence ID" value="PLP97059.1"/>
    <property type="molecule type" value="Genomic_DNA"/>
</dbReference>
<dbReference type="Pfam" id="PF08893">
    <property type="entry name" value="DUF1839"/>
    <property type="match status" value="1"/>
</dbReference>
<proteinExistence type="predicted"/>
<dbReference type="Proteomes" id="UP000234341">
    <property type="component" value="Unassembled WGS sequence"/>
</dbReference>
<reference evidence="1 2" key="1">
    <citation type="submission" date="2017-12" db="EMBL/GenBank/DDBJ databases">
        <title>Genome sequence of the active heterotrophic nitrifier-denitrifier, Cupriavidus pauculus UM1.</title>
        <authorList>
            <person name="Putonti C."/>
            <person name="Castignetti D."/>
        </authorList>
    </citation>
    <scope>NUCLEOTIDE SEQUENCE [LARGE SCALE GENOMIC DNA]</scope>
    <source>
        <strain evidence="1 2">UM1</strain>
    </source>
</reference>
<protein>
    <submittedName>
        <fullName evidence="1">DUF1839 domain-containing protein</fullName>
    </submittedName>
</protein>
<comment type="caution">
    <text evidence="1">The sequence shown here is derived from an EMBL/GenBank/DDBJ whole genome shotgun (WGS) entry which is preliminary data.</text>
</comment>
<dbReference type="InterPro" id="IPR014989">
    <property type="entry name" value="DUF1839"/>
</dbReference>
<dbReference type="STRING" id="82633.GCA_000974605_04542"/>
<dbReference type="AlphaFoldDB" id="A0A2N5C4B7"/>
<name>A0A2N5C4B7_9BURK</name>
<dbReference type="OrthoDB" id="4371620at2"/>
<accession>A0A2N5C4B7</accession>
<evidence type="ECO:0000313" key="2">
    <source>
        <dbReference type="Proteomes" id="UP000234341"/>
    </source>
</evidence>
<organism evidence="1 2">
    <name type="scientific">Cupriavidus pauculus</name>
    <dbReference type="NCBI Taxonomy" id="82633"/>
    <lineage>
        <taxon>Bacteria</taxon>
        <taxon>Pseudomonadati</taxon>
        <taxon>Pseudomonadota</taxon>
        <taxon>Betaproteobacteria</taxon>
        <taxon>Burkholderiales</taxon>
        <taxon>Burkholderiaceae</taxon>
        <taxon>Cupriavidus</taxon>
    </lineage>
</organism>
<gene>
    <name evidence="1" type="ORF">CYJ10_28635</name>
</gene>
<dbReference type="RefSeq" id="WP_101684821.1">
    <property type="nucleotide sequence ID" value="NZ_PJRP01000020.1"/>
</dbReference>
<sequence>MFGDGKAVRTRGGAHALHGGNPVWSHANRHIDLWVELLHGWDFEPIAALPFTVTLDFEGDQFTSSNIPSIDLERLFGIVKDELSTYGRLESHVAAQTNRGNAVLLEVDSFQLPQAPGVYRRQHARACIAIDVLVPDATAVGYYHHDGYHTASGDDYLAIFRMPAHETMWGVATFPQAEVVRRRFPGLTDDVLMRASLDLLRGHLARRPRENPIQAFRAAFPAHLEQLMARGEPNFQIYAASVLRQLGANFELLGRYVRWLVMQGQTLPDSVAEACYTMASEAMVMQFRLMRAVISRKIDSCEDCLEQLELAYQGTVPALAAHFGEKVT</sequence>